<dbReference type="NCBIfam" id="NF007794">
    <property type="entry name" value="PRK10494.1"/>
    <property type="match status" value="1"/>
</dbReference>
<accession>D6SL21</accession>
<dbReference type="PANTHER" id="PTHR30336:SF4">
    <property type="entry name" value="ENVELOPE BIOGENESIS FACTOR ELYC"/>
    <property type="match status" value="1"/>
</dbReference>
<reference evidence="2" key="1">
    <citation type="submission" date="2010-05" db="EMBL/GenBank/DDBJ databases">
        <title>The draft genome of Desulfonatronospira thiodismutans ASO3-1.</title>
        <authorList>
            <consortium name="US DOE Joint Genome Institute (JGI-PGF)"/>
            <person name="Lucas S."/>
            <person name="Copeland A."/>
            <person name="Lapidus A."/>
            <person name="Cheng J.-F."/>
            <person name="Bruce D."/>
            <person name="Goodwin L."/>
            <person name="Pitluck S."/>
            <person name="Chertkov O."/>
            <person name="Brettin T."/>
            <person name="Detter J.C."/>
            <person name="Han C."/>
            <person name="Land M.L."/>
            <person name="Hauser L."/>
            <person name="Kyrpides N."/>
            <person name="Mikhailova N."/>
            <person name="Muyzer G."/>
            <person name="Woyke T."/>
        </authorList>
    </citation>
    <scope>NUCLEOTIDE SEQUENCE [LARGE SCALE GENOMIC DNA]</scope>
    <source>
        <strain evidence="2">ASO3-1</strain>
    </source>
</reference>
<gene>
    <name evidence="2" type="ORF">Dthio_PD2798</name>
</gene>
<dbReference type="CDD" id="cd06259">
    <property type="entry name" value="YdcF-like"/>
    <property type="match status" value="1"/>
</dbReference>
<keyword evidence="3" id="KW-1185">Reference proteome</keyword>
<dbReference type="OrthoDB" id="9809813at2"/>
<dbReference type="Proteomes" id="UP000005496">
    <property type="component" value="Unassembled WGS sequence"/>
</dbReference>
<dbReference type="GO" id="GO:0000270">
    <property type="term" value="P:peptidoglycan metabolic process"/>
    <property type="evidence" value="ECO:0007669"/>
    <property type="project" value="TreeGrafter"/>
</dbReference>
<dbReference type="InterPro" id="IPR051599">
    <property type="entry name" value="Cell_Envelope_Assoc"/>
</dbReference>
<dbReference type="Pfam" id="PF02698">
    <property type="entry name" value="DUF218"/>
    <property type="match status" value="1"/>
</dbReference>
<evidence type="ECO:0000313" key="2">
    <source>
        <dbReference type="EMBL" id="EFI35382.1"/>
    </source>
</evidence>
<evidence type="ECO:0000259" key="1">
    <source>
        <dbReference type="Pfam" id="PF02698"/>
    </source>
</evidence>
<dbReference type="eggNOG" id="COG1434">
    <property type="taxonomic scope" value="Bacteria"/>
</dbReference>
<dbReference type="AlphaFoldDB" id="D6SL21"/>
<dbReference type="InterPro" id="IPR003848">
    <property type="entry name" value="DUF218"/>
</dbReference>
<proteinExistence type="predicted"/>
<feature type="domain" description="DUF218" evidence="1">
    <location>
        <begin position="84"/>
        <end position="244"/>
    </location>
</feature>
<dbReference type="GO" id="GO:0005886">
    <property type="term" value="C:plasma membrane"/>
    <property type="evidence" value="ECO:0007669"/>
    <property type="project" value="TreeGrafter"/>
</dbReference>
<dbReference type="EMBL" id="ACJN02000001">
    <property type="protein sequence ID" value="EFI35382.1"/>
    <property type="molecule type" value="Genomic_DNA"/>
</dbReference>
<dbReference type="GO" id="GO:0043164">
    <property type="term" value="P:Gram-negative-bacterium-type cell wall biogenesis"/>
    <property type="evidence" value="ECO:0007669"/>
    <property type="project" value="TreeGrafter"/>
</dbReference>
<comment type="caution">
    <text evidence="2">The sequence shown here is derived from an EMBL/GenBank/DDBJ whole genome shotgun (WGS) entry which is preliminary data.</text>
</comment>
<dbReference type="RefSeq" id="WP_008868514.1">
    <property type="nucleotide sequence ID" value="NZ_ACJN02000001.1"/>
</dbReference>
<organism evidence="2 3">
    <name type="scientific">Desulfonatronospira thiodismutans ASO3-1</name>
    <dbReference type="NCBI Taxonomy" id="555779"/>
    <lineage>
        <taxon>Bacteria</taxon>
        <taxon>Pseudomonadati</taxon>
        <taxon>Thermodesulfobacteriota</taxon>
        <taxon>Desulfovibrionia</taxon>
        <taxon>Desulfovibrionales</taxon>
        <taxon>Desulfonatronovibrionaceae</taxon>
        <taxon>Desulfonatronospira</taxon>
    </lineage>
</organism>
<sequence>MEVLFVLKKVVSRLVFPLPLALQVILLGLIFIIFKRNRTGFVFILAGTVFLGAISVEPVADRMLRPLEQKYQPLQYDDTSAPSYIVVLGSGHFLQEGLPPNALLSQSSLSRVVEGIRIKNMYPDSTLVFTGGRFRYPVASSELAALASVELGIDENDILVVAEAKDTEDEASLARDIVGDESFVLVTSASHMHRSMIIFKSEGMDPIPSPTDFRAPDKLYNLWDYFPSAGALAKTERVFYERLGLAWAMIRGIVPE</sequence>
<protein>
    <recommendedName>
        <fullName evidence="1">DUF218 domain-containing protein</fullName>
    </recommendedName>
</protein>
<name>D6SL21_9BACT</name>
<evidence type="ECO:0000313" key="3">
    <source>
        <dbReference type="Proteomes" id="UP000005496"/>
    </source>
</evidence>
<dbReference type="PANTHER" id="PTHR30336">
    <property type="entry name" value="INNER MEMBRANE PROTEIN, PROBABLE PERMEASE"/>
    <property type="match status" value="1"/>
</dbReference>